<keyword evidence="4" id="KW-1185">Reference proteome</keyword>
<evidence type="ECO:0000313" key="3">
    <source>
        <dbReference type="EMBL" id="ACV50633.1"/>
    </source>
</evidence>
<sequence>MPAAYQHLGALCSVKTGAPVSRAKRQTKGVPFHATQVLVPKAIENGRVINQELVEAKVSAVKEDLLTHCGDVILKTSTPYDCAYIDCAHEGLLVTSFGLIIRPLPDADIDMRYLAAFLTLPQTRQLLQSESKGVTLQLLKKKDILDIPVLTPSKSVQQLLAELFENTQKRKELYRLAEAKSDQLLFSTFDQIAMH</sequence>
<name>C8W945_LANP1</name>
<dbReference type="OrthoDB" id="5465337at2"/>
<keyword evidence="2" id="KW-0238">DNA-binding</keyword>
<evidence type="ECO:0000313" key="4">
    <source>
        <dbReference type="Proteomes" id="UP000000960"/>
    </source>
</evidence>
<organism evidence="3 4">
    <name type="scientific">Lancefieldella parvula (strain ATCC 33793 / DSM 20469 / CCUG 32760 / JCM 10300 / KCTC 3663 / VPI 0546 / 1246)</name>
    <name type="common">Atopobium parvulum</name>
    <dbReference type="NCBI Taxonomy" id="521095"/>
    <lineage>
        <taxon>Bacteria</taxon>
        <taxon>Bacillati</taxon>
        <taxon>Actinomycetota</taxon>
        <taxon>Coriobacteriia</taxon>
        <taxon>Coriobacteriales</taxon>
        <taxon>Atopobiaceae</taxon>
        <taxon>Lancefieldella</taxon>
    </lineage>
</organism>
<reference evidence="3 4" key="1">
    <citation type="journal article" date="2009" name="Stand. Genomic Sci.">
        <title>Complete genome sequence of Atopobium parvulum type strain (IPP 1246).</title>
        <authorList>
            <person name="Copeland A."/>
            <person name="Sikorski J."/>
            <person name="Lapidus A."/>
            <person name="Nolan M."/>
            <person name="Del Rio T.G."/>
            <person name="Lucas S."/>
            <person name="Chen F."/>
            <person name="Tice H."/>
            <person name="Pitluck S."/>
            <person name="Cheng J.F."/>
            <person name="Pukall R."/>
            <person name="Chertkov O."/>
            <person name="Brettin T."/>
            <person name="Han C."/>
            <person name="Detter J.C."/>
            <person name="Kuske C."/>
            <person name="Bruce D."/>
            <person name="Goodwin L."/>
            <person name="Ivanova N."/>
            <person name="Mavromatis K."/>
            <person name="Mikhailova N."/>
            <person name="Chen A."/>
            <person name="Palaniappan K."/>
            <person name="Chain P."/>
            <person name="Rohde M."/>
            <person name="Goker M."/>
            <person name="Bristow J."/>
            <person name="Eisen J.A."/>
            <person name="Markowitz V."/>
            <person name="Hugenholtz P."/>
            <person name="Kyrpides N.C."/>
            <person name="Klenk H.P."/>
            <person name="Detter J.C."/>
        </authorList>
    </citation>
    <scope>NUCLEOTIDE SEQUENCE [LARGE SCALE GENOMIC DNA]</scope>
    <source>
        <strain evidence="4">ATCC 33793 / DSM 20469 / CCUG 32760 / JCM 10300 / KCTC 3663 / VPI 0546 / 1246</strain>
    </source>
</reference>
<dbReference type="AlphaFoldDB" id="C8W945"/>
<dbReference type="STRING" id="521095.Apar_0200"/>
<evidence type="ECO:0000256" key="1">
    <source>
        <dbReference type="ARBA" id="ARBA00022747"/>
    </source>
</evidence>
<dbReference type="InterPro" id="IPR044946">
    <property type="entry name" value="Restrct_endonuc_typeI_TRD_sf"/>
</dbReference>
<evidence type="ECO:0000256" key="2">
    <source>
        <dbReference type="ARBA" id="ARBA00023125"/>
    </source>
</evidence>
<dbReference type="Proteomes" id="UP000000960">
    <property type="component" value="Chromosome"/>
</dbReference>
<dbReference type="KEGG" id="apv:Apar_0200"/>
<keyword evidence="1" id="KW-0680">Restriction system</keyword>
<dbReference type="EMBL" id="CP001721">
    <property type="protein sequence ID" value="ACV50633.1"/>
    <property type="molecule type" value="Genomic_DNA"/>
</dbReference>
<dbReference type="SUPFAM" id="SSF116734">
    <property type="entry name" value="DNA methylase specificity domain"/>
    <property type="match status" value="1"/>
</dbReference>
<protein>
    <recommendedName>
        <fullName evidence="5">Type I restriction modification DNA specificity domain-containing protein</fullName>
    </recommendedName>
</protein>
<gene>
    <name evidence="3" type="ordered locus">Apar_0200</name>
</gene>
<dbReference type="HOGENOM" id="CLU_1393833_0_0_11"/>
<dbReference type="Gene3D" id="3.90.220.20">
    <property type="entry name" value="DNA methylase specificity domains"/>
    <property type="match status" value="1"/>
</dbReference>
<accession>C8W945</accession>
<dbReference type="GeneID" id="84805739"/>
<dbReference type="GO" id="GO:0009307">
    <property type="term" value="P:DNA restriction-modification system"/>
    <property type="evidence" value="ECO:0007669"/>
    <property type="project" value="UniProtKB-KW"/>
</dbReference>
<dbReference type="eggNOG" id="COG0732">
    <property type="taxonomic scope" value="Bacteria"/>
</dbReference>
<evidence type="ECO:0008006" key="5">
    <source>
        <dbReference type="Google" id="ProtNLM"/>
    </source>
</evidence>
<proteinExistence type="predicted"/>
<dbReference type="GO" id="GO:0003677">
    <property type="term" value="F:DNA binding"/>
    <property type="evidence" value="ECO:0007669"/>
    <property type="project" value="UniProtKB-KW"/>
</dbReference>
<dbReference type="RefSeq" id="WP_012808293.1">
    <property type="nucleotide sequence ID" value="NC_013203.1"/>
</dbReference>